<comment type="catalytic activity">
    <reaction evidence="1">
        <text>D-glucuronate = D-fructuronate</text>
        <dbReference type="Rhea" id="RHEA:13049"/>
        <dbReference type="ChEBI" id="CHEBI:58720"/>
        <dbReference type="ChEBI" id="CHEBI:59863"/>
        <dbReference type="EC" id="5.3.1.12"/>
    </reaction>
</comment>
<evidence type="ECO:0000313" key="8">
    <source>
        <dbReference type="Proteomes" id="UP000663814"/>
    </source>
</evidence>
<dbReference type="PANTHER" id="PTHR30068">
    <property type="entry name" value="URONATE ISOMERASE"/>
    <property type="match status" value="1"/>
</dbReference>
<protein>
    <recommendedName>
        <fullName evidence="5">Uronate isomerase</fullName>
        <ecNumber evidence="4">5.3.1.12</ecNumber>
    </recommendedName>
</protein>
<keyword evidence="8" id="KW-1185">Reference proteome</keyword>
<evidence type="ECO:0000256" key="2">
    <source>
        <dbReference type="ARBA" id="ARBA00004892"/>
    </source>
</evidence>
<dbReference type="Gene3D" id="3.20.20.140">
    <property type="entry name" value="Metal-dependent hydrolases"/>
    <property type="match status" value="1"/>
</dbReference>
<dbReference type="RefSeq" id="WP_224673441.1">
    <property type="nucleotide sequence ID" value="NZ_JAERPS020000004.1"/>
</dbReference>
<name>A0ABS7XAK8_9GAMM</name>
<evidence type="ECO:0000256" key="4">
    <source>
        <dbReference type="ARBA" id="ARBA00012546"/>
    </source>
</evidence>
<keyword evidence="6 7" id="KW-0413">Isomerase</keyword>
<evidence type="ECO:0000256" key="1">
    <source>
        <dbReference type="ARBA" id="ARBA00001165"/>
    </source>
</evidence>
<comment type="similarity">
    <text evidence="3">Belongs to the metallo-dependent hydrolases superfamily. Uronate isomerase family.</text>
</comment>
<comment type="caution">
    <text evidence="7">The sequence shown here is derived from an EMBL/GenBank/DDBJ whole genome shotgun (WGS) entry which is preliminary data.</text>
</comment>
<sequence length="71" mass="8319">MAQSRRLELHPDRLFPSDPVVRDIARRLYQQIKDLPIVSPHGHTDPSWFAEDANWDNATALLLLPDHYVFR</sequence>
<dbReference type="Pfam" id="PF02614">
    <property type="entry name" value="UxaC"/>
    <property type="match status" value="1"/>
</dbReference>
<dbReference type="PANTHER" id="PTHR30068:SF4">
    <property type="entry name" value="URONATE ISOMERASE"/>
    <property type="match status" value="1"/>
</dbReference>
<accession>A0ABS7XAK8</accession>
<dbReference type="InterPro" id="IPR032466">
    <property type="entry name" value="Metal_Hydrolase"/>
</dbReference>
<reference evidence="7 8" key="2">
    <citation type="submission" date="2021-08" db="EMBL/GenBank/DDBJ databases">
        <title>Rheinheimera aquimaris sp. nov., isolated from seawater of the East Sea in Korea.</title>
        <authorList>
            <person name="Kim K.H."/>
            <person name="Wenting R."/>
            <person name="Kim K.R."/>
            <person name="Jeon C.O."/>
        </authorList>
    </citation>
    <scope>NUCLEOTIDE SEQUENCE [LARGE SCALE GENOMIC DNA]</scope>
    <source>
        <strain evidence="7 8">MA-13</strain>
    </source>
</reference>
<dbReference type="Proteomes" id="UP000663814">
    <property type="component" value="Unassembled WGS sequence"/>
</dbReference>
<feature type="non-terminal residue" evidence="7">
    <location>
        <position position="71"/>
    </location>
</feature>
<evidence type="ECO:0000256" key="3">
    <source>
        <dbReference type="ARBA" id="ARBA00008397"/>
    </source>
</evidence>
<dbReference type="EC" id="5.3.1.12" evidence="4"/>
<evidence type="ECO:0000256" key="5">
    <source>
        <dbReference type="ARBA" id="ARBA00020555"/>
    </source>
</evidence>
<dbReference type="InterPro" id="IPR003766">
    <property type="entry name" value="Uronate_isomerase"/>
</dbReference>
<reference evidence="7 8" key="1">
    <citation type="submission" date="2020-12" db="EMBL/GenBank/DDBJ databases">
        <authorList>
            <person name="Ruan W."/>
            <person name="Khan S.A."/>
            <person name="Jeon C.O."/>
        </authorList>
    </citation>
    <scope>NUCLEOTIDE SEQUENCE [LARGE SCALE GENOMIC DNA]</scope>
    <source>
        <strain evidence="7 8">MA-13</strain>
    </source>
</reference>
<gene>
    <name evidence="7" type="ORF">I4W93_013395</name>
</gene>
<comment type="pathway">
    <text evidence="2">Carbohydrate metabolism; pentose and glucuronate interconversion.</text>
</comment>
<organism evidence="7 8">
    <name type="scientific">Rheinheimera maricola</name>
    <dbReference type="NCBI Taxonomy" id="2793282"/>
    <lineage>
        <taxon>Bacteria</taxon>
        <taxon>Pseudomonadati</taxon>
        <taxon>Pseudomonadota</taxon>
        <taxon>Gammaproteobacteria</taxon>
        <taxon>Chromatiales</taxon>
        <taxon>Chromatiaceae</taxon>
        <taxon>Rheinheimera</taxon>
    </lineage>
</organism>
<proteinExistence type="inferred from homology"/>
<dbReference type="EMBL" id="JAERPS020000004">
    <property type="protein sequence ID" value="MBZ9612593.1"/>
    <property type="molecule type" value="Genomic_DNA"/>
</dbReference>
<dbReference type="GO" id="GO:0008880">
    <property type="term" value="F:glucuronate isomerase activity"/>
    <property type="evidence" value="ECO:0007669"/>
    <property type="project" value="UniProtKB-EC"/>
</dbReference>
<evidence type="ECO:0000256" key="6">
    <source>
        <dbReference type="ARBA" id="ARBA00023235"/>
    </source>
</evidence>
<evidence type="ECO:0000313" key="7">
    <source>
        <dbReference type="EMBL" id="MBZ9612593.1"/>
    </source>
</evidence>
<dbReference type="SUPFAM" id="SSF51556">
    <property type="entry name" value="Metallo-dependent hydrolases"/>
    <property type="match status" value="1"/>
</dbReference>